<proteinExistence type="inferred from homology"/>
<evidence type="ECO:0000256" key="5">
    <source>
        <dbReference type="SAM" id="MobiDB-lite"/>
    </source>
</evidence>
<dbReference type="Pfam" id="PF15341">
    <property type="entry name" value="SLX9"/>
    <property type="match status" value="1"/>
</dbReference>
<evidence type="ECO:0000313" key="6">
    <source>
        <dbReference type="EMBL" id="RKP27971.1"/>
    </source>
</evidence>
<protein>
    <recommendedName>
        <fullName evidence="3">Ribosome biogenesis protein SLX9</fullName>
    </recommendedName>
</protein>
<dbReference type="GO" id="GO:0030686">
    <property type="term" value="C:90S preribosome"/>
    <property type="evidence" value="ECO:0007669"/>
    <property type="project" value="InterPro"/>
</dbReference>
<evidence type="ECO:0000313" key="7">
    <source>
        <dbReference type="Proteomes" id="UP000278143"/>
    </source>
</evidence>
<dbReference type="AlphaFoldDB" id="A0A4P9Z7S5"/>
<dbReference type="GO" id="GO:0030688">
    <property type="term" value="C:preribosome, small subunit precursor"/>
    <property type="evidence" value="ECO:0007669"/>
    <property type="project" value="InterPro"/>
</dbReference>
<dbReference type="GO" id="GO:0000462">
    <property type="term" value="P:maturation of SSU-rRNA from tricistronic rRNA transcript (SSU-rRNA, 5.8S rRNA, LSU-rRNA)"/>
    <property type="evidence" value="ECO:0007669"/>
    <property type="project" value="InterPro"/>
</dbReference>
<organism evidence="6 7">
    <name type="scientific">Syncephalis pseudoplumigaleata</name>
    <dbReference type="NCBI Taxonomy" id="1712513"/>
    <lineage>
        <taxon>Eukaryota</taxon>
        <taxon>Fungi</taxon>
        <taxon>Fungi incertae sedis</taxon>
        <taxon>Zoopagomycota</taxon>
        <taxon>Zoopagomycotina</taxon>
        <taxon>Zoopagomycetes</taxon>
        <taxon>Zoopagales</taxon>
        <taxon>Piptocephalidaceae</taxon>
        <taxon>Syncephalis</taxon>
    </lineage>
</organism>
<dbReference type="PANTHER" id="PTHR31109">
    <property type="entry name" value="PROTEIN FAM207A"/>
    <property type="match status" value="1"/>
</dbReference>
<accession>A0A4P9Z7S5</accession>
<evidence type="ECO:0000256" key="4">
    <source>
        <dbReference type="ARBA" id="ARBA00023242"/>
    </source>
</evidence>
<feature type="region of interest" description="Disordered" evidence="5">
    <location>
        <begin position="140"/>
        <end position="162"/>
    </location>
</feature>
<comment type="similarity">
    <text evidence="2">Belongs to the SLX9 family.</text>
</comment>
<feature type="compositionally biased region" description="Basic and acidic residues" evidence="5">
    <location>
        <begin position="62"/>
        <end position="80"/>
    </location>
</feature>
<feature type="region of interest" description="Disordered" evidence="5">
    <location>
        <begin position="34"/>
        <end position="117"/>
    </location>
</feature>
<evidence type="ECO:0000256" key="2">
    <source>
        <dbReference type="ARBA" id="ARBA00011022"/>
    </source>
</evidence>
<name>A0A4P9Z7S5_9FUNG</name>
<dbReference type="InterPro" id="IPR028160">
    <property type="entry name" value="Slx9-like"/>
</dbReference>
<evidence type="ECO:0000256" key="3">
    <source>
        <dbReference type="ARBA" id="ARBA00021321"/>
    </source>
</evidence>
<reference evidence="7" key="1">
    <citation type="journal article" date="2018" name="Nat. Microbiol.">
        <title>Leveraging single-cell genomics to expand the fungal tree of life.</title>
        <authorList>
            <person name="Ahrendt S.R."/>
            <person name="Quandt C.A."/>
            <person name="Ciobanu D."/>
            <person name="Clum A."/>
            <person name="Salamov A."/>
            <person name="Andreopoulos B."/>
            <person name="Cheng J.F."/>
            <person name="Woyke T."/>
            <person name="Pelin A."/>
            <person name="Henrissat B."/>
            <person name="Reynolds N.K."/>
            <person name="Benny G.L."/>
            <person name="Smith M.E."/>
            <person name="James T.Y."/>
            <person name="Grigoriev I.V."/>
        </authorList>
    </citation>
    <scope>NUCLEOTIDE SEQUENCE [LARGE SCALE GENOMIC DNA]</scope>
    <source>
        <strain evidence="7">Benny S71-1</strain>
    </source>
</reference>
<dbReference type="Proteomes" id="UP000278143">
    <property type="component" value="Unassembled WGS sequence"/>
</dbReference>
<gene>
    <name evidence="6" type="ORF">SYNPS1DRAFT_20640</name>
</gene>
<dbReference type="PANTHER" id="PTHR31109:SF2">
    <property type="entry name" value="RIBOSOME BIOGENESIS PROTEIN SLX9 HOMOLOG"/>
    <property type="match status" value="1"/>
</dbReference>
<dbReference type="OrthoDB" id="18703at2759"/>
<evidence type="ECO:0000256" key="1">
    <source>
        <dbReference type="ARBA" id="ARBA00004604"/>
    </source>
</evidence>
<sequence length="207" mass="22869">MPKVVNKRSRVRAAAVHVSKRAFAHGSAVERIVPQDTADTKEIHVPATATTVPGMVPLSTEASKDDGSMPRQTTKREKREQRRQRLLARLESTHHERSKSRKTKSANQTGKASEAAASNQLLADWTELSRAVQGMDMALQSKEKQGEPAKPPSTRRREKIAKNERTRFQAVLEHPAFKSNPLAAIRQHVVNTFGTPATMTGSSSMTE</sequence>
<dbReference type="EMBL" id="KZ989129">
    <property type="protein sequence ID" value="RKP27971.1"/>
    <property type="molecule type" value="Genomic_DNA"/>
</dbReference>
<feature type="compositionally biased region" description="Polar residues" evidence="5">
    <location>
        <begin position="105"/>
        <end position="117"/>
    </location>
</feature>
<keyword evidence="4" id="KW-0539">Nucleus</keyword>
<keyword evidence="7" id="KW-1185">Reference proteome</keyword>
<dbReference type="GO" id="GO:0005730">
    <property type="term" value="C:nucleolus"/>
    <property type="evidence" value="ECO:0007669"/>
    <property type="project" value="UniProtKB-SubCell"/>
</dbReference>
<comment type="subcellular location">
    <subcellularLocation>
        <location evidence="1">Nucleus</location>
        <location evidence="1">Nucleolus</location>
    </subcellularLocation>
</comment>